<organism evidence="1 2">
    <name type="scientific">Molorchus minor</name>
    <dbReference type="NCBI Taxonomy" id="1323400"/>
    <lineage>
        <taxon>Eukaryota</taxon>
        <taxon>Metazoa</taxon>
        <taxon>Ecdysozoa</taxon>
        <taxon>Arthropoda</taxon>
        <taxon>Hexapoda</taxon>
        <taxon>Insecta</taxon>
        <taxon>Pterygota</taxon>
        <taxon>Neoptera</taxon>
        <taxon>Endopterygota</taxon>
        <taxon>Coleoptera</taxon>
        <taxon>Polyphaga</taxon>
        <taxon>Cucujiformia</taxon>
        <taxon>Chrysomeloidea</taxon>
        <taxon>Cerambycidae</taxon>
        <taxon>Lamiinae</taxon>
        <taxon>Monochamini</taxon>
        <taxon>Molorchus</taxon>
    </lineage>
</organism>
<name>A0ABQ9J4J1_9CUCU</name>
<sequence length="200" mass="22390">MFDNTLMTYIPTFKAKKIGIICAAANAMGLLSSFGPPDWNPATQHIRDICTEAREYCKLAIVQDPYYSIILQKIGVELGKLAVYHTLQQKGPDTVLIGMNKRNVLEYNLDVLYNGLTQKEHEAYTEVMKYVYLLLLTMSGLTAVVTAPKSRSSAGWFSLQFDIEETGSKLVKVVAAEPVRSLRKTEPLIGPDYTIFKCRS</sequence>
<gene>
    <name evidence="1" type="ORF">NQ317_012716</name>
</gene>
<evidence type="ECO:0000313" key="1">
    <source>
        <dbReference type="EMBL" id="KAJ8972499.1"/>
    </source>
</evidence>
<keyword evidence="2" id="KW-1185">Reference proteome</keyword>
<dbReference type="InterPro" id="IPR020471">
    <property type="entry name" value="AKR"/>
</dbReference>
<feature type="non-terminal residue" evidence="1">
    <location>
        <position position="200"/>
    </location>
</feature>
<dbReference type="PANTHER" id="PTHR42686:SF1">
    <property type="entry name" value="GH17980P-RELATED"/>
    <property type="match status" value="1"/>
</dbReference>
<dbReference type="InterPro" id="IPR036812">
    <property type="entry name" value="NAD(P)_OxRdtase_dom_sf"/>
</dbReference>
<reference evidence="1" key="1">
    <citation type="journal article" date="2023" name="Insect Mol. Biol.">
        <title>Genome sequencing provides insights into the evolution of gene families encoding plant cell wall-degrading enzymes in longhorned beetles.</title>
        <authorList>
            <person name="Shin N.R."/>
            <person name="Okamura Y."/>
            <person name="Kirsch R."/>
            <person name="Pauchet Y."/>
        </authorList>
    </citation>
    <scope>NUCLEOTIDE SEQUENCE</scope>
    <source>
        <strain evidence="1">MMC_N1</strain>
    </source>
</reference>
<dbReference type="PANTHER" id="PTHR42686">
    <property type="entry name" value="GH17980P-RELATED"/>
    <property type="match status" value="1"/>
</dbReference>
<dbReference type="SUPFAM" id="SSF51430">
    <property type="entry name" value="NAD(P)-linked oxidoreductase"/>
    <property type="match status" value="1"/>
</dbReference>
<proteinExistence type="predicted"/>
<dbReference type="Gene3D" id="3.20.20.100">
    <property type="entry name" value="NADP-dependent oxidoreductase domain"/>
    <property type="match status" value="1"/>
</dbReference>
<evidence type="ECO:0000313" key="2">
    <source>
        <dbReference type="Proteomes" id="UP001162164"/>
    </source>
</evidence>
<protein>
    <submittedName>
        <fullName evidence="1">Uncharacterized protein</fullName>
    </submittedName>
</protein>
<accession>A0ABQ9J4J1</accession>
<dbReference type="EMBL" id="JAPWTJ010001333">
    <property type="protein sequence ID" value="KAJ8972499.1"/>
    <property type="molecule type" value="Genomic_DNA"/>
</dbReference>
<comment type="caution">
    <text evidence="1">The sequence shown here is derived from an EMBL/GenBank/DDBJ whole genome shotgun (WGS) entry which is preliminary data.</text>
</comment>
<dbReference type="Proteomes" id="UP001162164">
    <property type="component" value="Unassembled WGS sequence"/>
</dbReference>